<keyword evidence="1" id="KW-1133">Transmembrane helix</keyword>
<keyword evidence="1" id="KW-0812">Transmembrane</keyword>
<evidence type="ECO:0000256" key="1">
    <source>
        <dbReference type="SAM" id="Phobius"/>
    </source>
</evidence>
<dbReference type="PANTHER" id="PTHR33608:SF3">
    <property type="entry name" value="SLR2013 PROTEIN"/>
    <property type="match status" value="1"/>
</dbReference>
<evidence type="ECO:0000313" key="4">
    <source>
        <dbReference type="Proteomes" id="UP001595604"/>
    </source>
</evidence>
<sequence>MNLAFAPSLAIVPTARAAVLVALAAPLALVIAAMAPGAWLAAPALGLAVLALVLADAALAGRLVELKVIAPADGEVGEPASLAVLADLAGGRPSRVSAAIECDPRLAPGGRIDLALAPADGAWQARAALVPGRRGPAALPCAWLRVAGPLGLGARQHHRALGLALNVWPSLAAARSPALQLYLRESEQGMIARRIRGEGSQFEALAEYQPGMDRRRIDWKTSARHTHLYAREYEAERNNPIVFAFDCGRAMCEPVAGLPRIDRAVSAALATAWVALKGGDRVALYGFAARPLAATPFVAGTTQFPRLQRAAATLDYRAEEPNFTLALATLAQRLQRRSLVVVFSEFTDPVSAELLLESVGRLARRHVVLFVTLADEELETIAAEPPADMARLAMAVGADSLLRTRGLVLARLRQMGVEVIEAPHERLGTRLLDAYLALRRKGAIG</sequence>
<reference evidence="4" key="1">
    <citation type="journal article" date="2019" name="Int. J. Syst. Evol. Microbiol.">
        <title>The Global Catalogue of Microorganisms (GCM) 10K type strain sequencing project: providing services to taxonomists for standard genome sequencing and annotation.</title>
        <authorList>
            <consortium name="The Broad Institute Genomics Platform"/>
            <consortium name="The Broad Institute Genome Sequencing Center for Infectious Disease"/>
            <person name="Wu L."/>
            <person name="Ma J."/>
        </authorList>
    </citation>
    <scope>NUCLEOTIDE SEQUENCE [LARGE SCALE GENOMIC DNA]</scope>
    <source>
        <strain evidence="4">KCTC 42984</strain>
    </source>
</reference>
<protein>
    <submittedName>
        <fullName evidence="3">DUF58 domain-containing protein</fullName>
    </submittedName>
</protein>
<keyword evidence="4" id="KW-1185">Reference proteome</keyword>
<dbReference type="Pfam" id="PF01882">
    <property type="entry name" value="DUF58"/>
    <property type="match status" value="1"/>
</dbReference>
<dbReference type="Proteomes" id="UP001595604">
    <property type="component" value="Unassembled WGS sequence"/>
</dbReference>
<dbReference type="EMBL" id="JBHRTQ010000002">
    <property type="protein sequence ID" value="MFC3172930.1"/>
    <property type="molecule type" value="Genomic_DNA"/>
</dbReference>
<dbReference type="SUPFAM" id="SSF53300">
    <property type="entry name" value="vWA-like"/>
    <property type="match status" value="1"/>
</dbReference>
<dbReference type="InterPro" id="IPR036465">
    <property type="entry name" value="vWFA_dom_sf"/>
</dbReference>
<evidence type="ECO:0000313" key="3">
    <source>
        <dbReference type="EMBL" id="MFC3172930.1"/>
    </source>
</evidence>
<proteinExistence type="predicted"/>
<dbReference type="RefSeq" id="WP_379508324.1">
    <property type="nucleotide sequence ID" value="NZ_JBHRTQ010000002.1"/>
</dbReference>
<dbReference type="InterPro" id="IPR002881">
    <property type="entry name" value="DUF58"/>
</dbReference>
<keyword evidence="1" id="KW-0472">Membrane</keyword>
<dbReference type="CDD" id="cd00198">
    <property type="entry name" value="vWFA"/>
    <property type="match status" value="1"/>
</dbReference>
<accession>A0ABV7IMV9</accession>
<evidence type="ECO:0000259" key="2">
    <source>
        <dbReference type="Pfam" id="PF01882"/>
    </source>
</evidence>
<feature type="domain" description="DUF58" evidence="2">
    <location>
        <begin position="207"/>
        <end position="377"/>
    </location>
</feature>
<feature type="transmembrane region" description="Helical" evidence="1">
    <location>
        <begin position="27"/>
        <end position="54"/>
    </location>
</feature>
<dbReference type="PANTHER" id="PTHR33608">
    <property type="entry name" value="BLL2464 PROTEIN"/>
    <property type="match status" value="1"/>
</dbReference>
<gene>
    <name evidence="3" type="ORF">ACFOD9_01560</name>
</gene>
<name>A0ABV7IMV9_9SPHN</name>
<organism evidence="3 4">
    <name type="scientific">Novosphingobium bradum</name>
    <dbReference type="NCBI Taxonomy" id="1737444"/>
    <lineage>
        <taxon>Bacteria</taxon>
        <taxon>Pseudomonadati</taxon>
        <taxon>Pseudomonadota</taxon>
        <taxon>Alphaproteobacteria</taxon>
        <taxon>Sphingomonadales</taxon>
        <taxon>Sphingomonadaceae</taxon>
        <taxon>Novosphingobium</taxon>
    </lineage>
</organism>
<comment type="caution">
    <text evidence="3">The sequence shown here is derived from an EMBL/GenBank/DDBJ whole genome shotgun (WGS) entry which is preliminary data.</text>
</comment>